<sequence length="133" mass="14922">MVSQLTLALNSFFIVVIGFMTLMVVTFFLIKFCKRKCNKVQGSEYSDEMRAPNTHPGNSEEWKLDYENGHVLKAHKKPCDAVYQTLDPRLEEDTKNNSVGGNKGSLSHKKAPLMSDERNSRAEQAANANEVQG</sequence>
<feature type="region of interest" description="Disordered" evidence="1">
    <location>
        <begin position="90"/>
        <end position="133"/>
    </location>
</feature>
<dbReference type="AlphaFoldDB" id="A0ABD0XCP5"/>
<proteinExistence type="predicted"/>
<comment type="caution">
    <text evidence="3">The sequence shown here is derived from an EMBL/GenBank/DDBJ whole genome shotgun (WGS) entry which is preliminary data.</text>
</comment>
<gene>
    <name evidence="3" type="ORF">UPYG_G00059070</name>
</gene>
<keyword evidence="2" id="KW-1133">Transmembrane helix</keyword>
<evidence type="ECO:0000256" key="2">
    <source>
        <dbReference type="SAM" id="Phobius"/>
    </source>
</evidence>
<reference evidence="3 4" key="1">
    <citation type="submission" date="2024-06" db="EMBL/GenBank/DDBJ databases">
        <authorList>
            <person name="Pan Q."/>
            <person name="Wen M."/>
            <person name="Jouanno E."/>
            <person name="Zahm M."/>
            <person name="Klopp C."/>
            <person name="Cabau C."/>
            <person name="Louis A."/>
            <person name="Berthelot C."/>
            <person name="Parey E."/>
            <person name="Roest Crollius H."/>
            <person name="Montfort J."/>
            <person name="Robinson-Rechavi M."/>
            <person name="Bouchez O."/>
            <person name="Lampietro C."/>
            <person name="Lopez Roques C."/>
            <person name="Donnadieu C."/>
            <person name="Postlethwait J."/>
            <person name="Bobe J."/>
            <person name="Verreycken H."/>
            <person name="Guiguen Y."/>
        </authorList>
    </citation>
    <scope>NUCLEOTIDE SEQUENCE [LARGE SCALE GENOMIC DNA]</scope>
    <source>
        <strain evidence="3">Up_M1</strain>
        <tissue evidence="3">Testis</tissue>
    </source>
</reference>
<keyword evidence="2" id="KW-0472">Membrane</keyword>
<keyword evidence="2" id="KW-0812">Transmembrane</keyword>
<evidence type="ECO:0000313" key="4">
    <source>
        <dbReference type="Proteomes" id="UP001557470"/>
    </source>
</evidence>
<keyword evidence="4" id="KW-1185">Reference proteome</keyword>
<accession>A0ABD0XCP5</accession>
<evidence type="ECO:0000313" key="3">
    <source>
        <dbReference type="EMBL" id="KAL1005432.1"/>
    </source>
</evidence>
<evidence type="ECO:0000256" key="1">
    <source>
        <dbReference type="SAM" id="MobiDB-lite"/>
    </source>
</evidence>
<dbReference type="Proteomes" id="UP001557470">
    <property type="component" value="Unassembled WGS sequence"/>
</dbReference>
<dbReference type="EMBL" id="JAGEUA010000002">
    <property type="protein sequence ID" value="KAL1005432.1"/>
    <property type="molecule type" value="Genomic_DNA"/>
</dbReference>
<organism evidence="3 4">
    <name type="scientific">Umbra pygmaea</name>
    <name type="common">Eastern mudminnow</name>
    <dbReference type="NCBI Taxonomy" id="75934"/>
    <lineage>
        <taxon>Eukaryota</taxon>
        <taxon>Metazoa</taxon>
        <taxon>Chordata</taxon>
        <taxon>Craniata</taxon>
        <taxon>Vertebrata</taxon>
        <taxon>Euteleostomi</taxon>
        <taxon>Actinopterygii</taxon>
        <taxon>Neopterygii</taxon>
        <taxon>Teleostei</taxon>
        <taxon>Protacanthopterygii</taxon>
        <taxon>Esociformes</taxon>
        <taxon>Umbridae</taxon>
        <taxon>Umbra</taxon>
    </lineage>
</organism>
<protein>
    <submittedName>
        <fullName evidence="3">Uncharacterized protein</fullName>
    </submittedName>
</protein>
<name>A0ABD0XCP5_UMBPY</name>
<feature type="transmembrane region" description="Helical" evidence="2">
    <location>
        <begin position="12"/>
        <end position="30"/>
    </location>
</feature>